<dbReference type="OrthoDB" id="10055717at2759"/>
<dbReference type="InterPro" id="IPR043128">
    <property type="entry name" value="Rev_trsase/Diguanyl_cyclase"/>
</dbReference>
<dbReference type="PROSITE" id="PS50994">
    <property type="entry name" value="INTEGRASE"/>
    <property type="match status" value="1"/>
</dbReference>
<dbReference type="GO" id="GO:0004519">
    <property type="term" value="F:endonuclease activity"/>
    <property type="evidence" value="ECO:0007669"/>
    <property type="project" value="UniProtKB-KW"/>
</dbReference>
<keyword evidence="1" id="KW-0808">Transferase</keyword>
<evidence type="ECO:0000256" key="6">
    <source>
        <dbReference type="SAM" id="MobiDB-lite"/>
    </source>
</evidence>
<evidence type="ECO:0000259" key="7">
    <source>
        <dbReference type="PROSITE" id="PS50994"/>
    </source>
</evidence>
<dbReference type="InterPro" id="IPR036397">
    <property type="entry name" value="RNaseH_sf"/>
</dbReference>
<dbReference type="InterPro" id="IPR043502">
    <property type="entry name" value="DNA/RNA_pol_sf"/>
</dbReference>
<evidence type="ECO:0000256" key="5">
    <source>
        <dbReference type="ARBA" id="ARBA00023268"/>
    </source>
</evidence>
<dbReference type="Pfam" id="PF17919">
    <property type="entry name" value="RT_RNaseH_2"/>
    <property type="match status" value="1"/>
</dbReference>
<dbReference type="Pfam" id="PF00078">
    <property type="entry name" value="RVT_1"/>
    <property type="match status" value="1"/>
</dbReference>
<keyword evidence="5" id="KW-0511">Multifunctional enzyme</keyword>
<evidence type="ECO:0000256" key="1">
    <source>
        <dbReference type="ARBA" id="ARBA00022679"/>
    </source>
</evidence>
<feature type="region of interest" description="Disordered" evidence="6">
    <location>
        <begin position="1"/>
        <end position="29"/>
    </location>
</feature>
<dbReference type="PANTHER" id="PTHR37984">
    <property type="entry name" value="PROTEIN CBG26694"/>
    <property type="match status" value="1"/>
</dbReference>
<reference evidence="9" key="2">
    <citation type="submission" date="2025-08" db="UniProtKB">
        <authorList>
            <consortium name="RefSeq"/>
        </authorList>
    </citation>
    <scope>IDENTIFICATION</scope>
    <source>
        <tissue evidence="9">Leaves</tissue>
    </source>
</reference>
<gene>
    <name evidence="9" type="primary">LOC113688449</name>
</gene>
<dbReference type="GO" id="GO:0003676">
    <property type="term" value="F:nucleic acid binding"/>
    <property type="evidence" value="ECO:0007669"/>
    <property type="project" value="InterPro"/>
</dbReference>
<evidence type="ECO:0000256" key="4">
    <source>
        <dbReference type="ARBA" id="ARBA00022759"/>
    </source>
</evidence>
<dbReference type="Proteomes" id="UP001652660">
    <property type="component" value="Chromosome 5e"/>
</dbReference>
<evidence type="ECO:0000256" key="3">
    <source>
        <dbReference type="ARBA" id="ARBA00022722"/>
    </source>
</evidence>
<dbReference type="PANTHER" id="PTHR37984:SF5">
    <property type="entry name" value="PROTEIN NYNRIN-LIKE"/>
    <property type="match status" value="1"/>
</dbReference>
<dbReference type="FunFam" id="3.30.70.270:FF:000020">
    <property type="entry name" value="Transposon Tf2-6 polyprotein-like Protein"/>
    <property type="match status" value="1"/>
</dbReference>
<dbReference type="Gene3D" id="2.40.70.10">
    <property type="entry name" value="Acid Proteases"/>
    <property type="match status" value="1"/>
</dbReference>
<dbReference type="SUPFAM" id="SSF56672">
    <property type="entry name" value="DNA/RNA polymerases"/>
    <property type="match status" value="1"/>
</dbReference>
<dbReference type="GO" id="GO:0015074">
    <property type="term" value="P:DNA integration"/>
    <property type="evidence" value="ECO:0007669"/>
    <property type="project" value="InterPro"/>
</dbReference>
<keyword evidence="2" id="KW-0548">Nucleotidyltransferase</keyword>
<feature type="domain" description="Integrase catalytic" evidence="7">
    <location>
        <begin position="599"/>
        <end position="769"/>
    </location>
</feature>
<dbReference type="InterPro" id="IPR041577">
    <property type="entry name" value="RT_RNaseH_2"/>
</dbReference>
<protein>
    <recommendedName>
        <fullName evidence="7">Integrase catalytic domain-containing protein</fullName>
    </recommendedName>
</protein>
<keyword evidence="3" id="KW-0540">Nuclease</keyword>
<keyword evidence="8" id="KW-1185">Reference proteome</keyword>
<organism evidence="8 9">
    <name type="scientific">Coffea arabica</name>
    <name type="common">Arabian coffee</name>
    <dbReference type="NCBI Taxonomy" id="13443"/>
    <lineage>
        <taxon>Eukaryota</taxon>
        <taxon>Viridiplantae</taxon>
        <taxon>Streptophyta</taxon>
        <taxon>Embryophyta</taxon>
        <taxon>Tracheophyta</taxon>
        <taxon>Spermatophyta</taxon>
        <taxon>Magnoliopsida</taxon>
        <taxon>eudicotyledons</taxon>
        <taxon>Gunneridae</taxon>
        <taxon>Pentapetalae</taxon>
        <taxon>asterids</taxon>
        <taxon>lamiids</taxon>
        <taxon>Gentianales</taxon>
        <taxon>Rubiaceae</taxon>
        <taxon>Ixoroideae</taxon>
        <taxon>Gardenieae complex</taxon>
        <taxon>Bertiereae - Coffeeae clade</taxon>
        <taxon>Coffeeae</taxon>
        <taxon>Coffea</taxon>
    </lineage>
</organism>
<accession>A0A6P6S8C4</accession>
<sequence length="769" mass="87538">MCGELEKKKVSTPPNIPKTLDINPPFPSRLTKAKKEESEKEILDTFQKVEINIPLLEAIRQLPKYARFLKGLCTNRNKLNLQDKVRVGENVSAVLQIKLPQKCKDPSMFTIPCIIGQKRIKKGMLDLGASINVMPLSIFKALNLGPLKDTNVVIQLADRSNVYPEGVVEDVLVKVNEFIFPADFYIVDMNDDNSVNSVVLLLGRPFMSTARTKIDVHEGTLSVEFDGETITFNIFYEMKYPKDTESVNYVAVSNSIVQEHLEQNLMEDKLEFVLQQSKMNADVESEDEEDTIEAIMSLHSLPALSDRSVDSFLPLPTSNERILSSVEQAPDLELKELPKHLKYVYLGDRNTLPVIIANDLTVLLWVLSNHCYPRGPAQKPLSLARLALLLTAVCLLGYVMLEEHFKKCMMSIFSDMIENCIEIFMDDFTIYGGSFDQCLHHLTKVIQRCIEINLILNYEKCHFMVKEGIVLGHVISTWGIEVDKAKVDLTTSSPYPTNVKEIHSFLGHASFYRRFIKDFSRIAQPLSQLFQKEATFDFEKACKVSFDTLKSMLTIAPIIQPPDWSLPFELMCDASQYAVGVVLGQRSGKCSHVIYYASKTLSPAQYNYTTTDKELLAIIFAFEKFRSCDKCQNFGSLSHRDEMPQIEAKATRTNDSRVVAGFLKSHIFSRFGVPRAIISDQGTHFCNHTIEALMHKYGVHHRVGITYHPQTNKQAEVSNHEIKMIEYRAFWAVKQCNLNADRDGKKRKIQLQKLEEIRLEAYDNAQLYK</sequence>
<dbReference type="RefSeq" id="XP_027062064.1">
    <property type="nucleotide sequence ID" value="XM_027206263.2"/>
</dbReference>
<dbReference type="FunFam" id="3.10.20.370:FF:000001">
    <property type="entry name" value="Retrovirus-related Pol polyprotein from transposon 17.6-like protein"/>
    <property type="match status" value="1"/>
</dbReference>
<dbReference type="Gene3D" id="3.30.70.270">
    <property type="match status" value="2"/>
</dbReference>
<dbReference type="SUPFAM" id="SSF50630">
    <property type="entry name" value="Acid proteases"/>
    <property type="match status" value="1"/>
</dbReference>
<dbReference type="InterPro" id="IPR012337">
    <property type="entry name" value="RNaseH-like_sf"/>
</dbReference>
<dbReference type="InterPro" id="IPR050951">
    <property type="entry name" value="Retrovirus_Pol_polyprotein"/>
</dbReference>
<dbReference type="InterPro" id="IPR021109">
    <property type="entry name" value="Peptidase_aspartic_dom_sf"/>
</dbReference>
<reference evidence="8" key="1">
    <citation type="journal article" date="2025" name="Foods">
        <title>Unveiling the Microbial Signatures of Arabica Coffee Cherries: Insights into Ripeness Specific Diversity, Functional Traits, and Implications for Quality and Safety.</title>
        <authorList>
            <consortium name="RefSeq"/>
            <person name="Tenea G.N."/>
            <person name="Cifuentes V."/>
            <person name="Reyes P."/>
            <person name="Cevallos-Vallejos M."/>
        </authorList>
    </citation>
    <scope>NUCLEOTIDE SEQUENCE [LARGE SCALE GENOMIC DNA]</scope>
</reference>
<keyword evidence="4" id="KW-0378">Hydrolase</keyword>
<evidence type="ECO:0000313" key="9">
    <source>
        <dbReference type="RefSeq" id="XP_027062064.1"/>
    </source>
</evidence>
<dbReference type="SUPFAM" id="SSF53098">
    <property type="entry name" value="Ribonuclease H-like"/>
    <property type="match status" value="1"/>
</dbReference>
<dbReference type="Gene3D" id="3.30.420.10">
    <property type="entry name" value="Ribonuclease H-like superfamily/Ribonuclease H"/>
    <property type="match status" value="1"/>
</dbReference>
<evidence type="ECO:0000256" key="2">
    <source>
        <dbReference type="ARBA" id="ARBA00022695"/>
    </source>
</evidence>
<dbReference type="InterPro" id="IPR000477">
    <property type="entry name" value="RT_dom"/>
</dbReference>
<proteinExistence type="predicted"/>
<dbReference type="GeneID" id="113688449"/>
<dbReference type="Pfam" id="PF00665">
    <property type="entry name" value="rve"/>
    <property type="match status" value="1"/>
</dbReference>
<evidence type="ECO:0000313" key="8">
    <source>
        <dbReference type="Proteomes" id="UP001652660"/>
    </source>
</evidence>
<dbReference type="InterPro" id="IPR001584">
    <property type="entry name" value="Integrase_cat-core"/>
</dbReference>
<dbReference type="GO" id="GO:0016779">
    <property type="term" value="F:nucleotidyltransferase activity"/>
    <property type="evidence" value="ECO:0007669"/>
    <property type="project" value="UniProtKB-KW"/>
</dbReference>
<name>A0A6P6S8C4_COFAR</name>
<dbReference type="AlphaFoldDB" id="A0A6P6S8C4"/>
<dbReference type="CDD" id="cd00303">
    <property type="entry name" value="retropepsin_like"/>
    <property type="match status" value="1"/>
</dbReference>
<keyword evidence="4" id="KW-0255">Endonuclease</keyword>